<dbReference type="Gene3D" id="3.30.70.1320">
    <property type="entry name" value="Multidrug efflux transporter AcrB pore domain like"/>
    <property type="match status" value="1"/>
</dbReference>
<dbReference type="Proteomes" id="UP001626536">
    <property type="component" value="Chromosome"/>
</dbReference>
<dbReference type="InterPro" id="IPR001036">
    <property type="entry name" value="Acrflvin-R"/>
</dbReference>
<dbReference type="PANTHER" id="PTHR32063">
    <property type="match status" value="1"/>
</dbReference>
<comment type="subcellular location">
    <subcellularLocation>
        <location evidence="1">Cell membrane</location>
        <topology evidence="1">Multi-pass membrane protein</topology>
    </subcellularLocation>
</comment>
<feature type="transmembrane region" description="Helical" evidence="8">
    <location>
        <begin position="361"/>
        <end position="380"/>
    </location>
</feature>
<feature type="transmembrane region" description="Helical" evidence="8">
    <location>
        <begin position="982"/>
        <end position="1003"/>
    </location>
</feature>
<dbReference type="EMBL" id="CP136862">
    <property type="protein sequence ID" value="WOJ89354.1"/>
    <property type="molecule type" value="Genomic_DNA"/>
</dbReference>
<evidence type="ECO:0000256" key="2">
    <source>
        <dbReference type="ARBA" id="ARBA00010942"/>
    </source>
</evidence>
<evidence type="ECO:0000256" key="8">
    <source>
        <dbReference type="SAM" id="Phobius"/>
    </source>
</evidence>
<organism evidence="9 10">
    <name type="scientific">Methylocapsa polymorpha</name>
    <dbReference type="NCBI Taxonomy" id="3080828"/>
    <lineage>
        <taxon>Bacteria</taxon>
        <taxon>Pseudomonadati</taxon>
        <taxon>Pseudomonadota</taxon>
        <taxon>Alphaproteobacteria</taxon>
        <taxon>Hyphomicrobiales</taxon>
        <taxon>Beijerinckiaceae</taxon>
        <taxon>Methylocapsa</taxon>
    </lineage>
</organism>
<keyword evidence="6 8" id="KW-1133">Transmembrane helix</keyword>
<dbReference type="InterPro" id="IPR004763">
    <property type="entry name" value="CusA-like"/>
</dbReference>
<feature type="transmembrane region" description="Helical" evidence="8">
    <location>
        <begin position="911"/>
        <end position="931"/>
    </location>
</feature>
<dbReference type="Gene3D" id="3.30.2090.10">
    <property type="entry name" value="Multidrug efflux transporter AcrB TolC docking domain, DN and DC subdomains"/>
    <property type="match status" value="2"/>
</dbReference>
<feature type="transmembrane region" description="Helical" evidence="8">
    <location>
        <begin position="886"/>
        <end position="905"/>
    </location>
</feature>
<keyword evidence="7 8" id="KW-0472">Membrane</keyword>
<evidence type="ECO:0000256" key="6">
    <source>
        <dbReference type="ARBA" id="ARBA00022989"/>
    </source>
</evidence>
<dbReference type="PANTHER" id="PTHR32063:SF12">
    <property type="entry name" value="CATION EFFLUX SYSTEM PROTEIN"/>
    <property type="match status" value="1"/>
</dbReference>
<evidence type="ECO:0000256" key="1">
    <source>
        <dbReference type="ARBA" id="ARBA00004651"/>
    </source>
</evidence>
<dbReference type="Gene3D" id="3.30.70.1430">
    <property type="entry name" value="Multidrug efflux transporter AcrB pore domain"/>
    <property type="match status" value="2"/>
</dbReference>
<dbReference type="Gene3D" id="3.30.70.1440">
    <property type="entry name" value="Multidrug efflux transporter AcrB pore domain"/>
    <property type="match status" value="1"/>
</dbReference>
<keyword evidence="10" id="KW-1185">Reference proteome</keyword>
<evidence type="ECO:0000313" key="9">
    <source>
        <dbReference type="EMBL" id="WOJ89354.1"/>
    </source>
</evidence>
<proteinExistence type="inferred from homology"/>
<feature type="transmembrane region" description="Helical" evidence="8">
    <location>
        <begin position="544"/>
        <end position="561"/>
    </location>
</feature>
<evidence type="ECO:0000256" key="3">
    <source>
        <dbReference type="ARBA" id="ARBA00022448"/>
    </source>
</evidence>
<feature type="transmembrane region" description="Helical" evidence="8">
    <location>
        <begin position="490"/>
        <end position="513"/>
    </location>
</feature>
<feature type="transmembrane region" description="Helical" evidence="8">
    <location>
        <begin position="454"/>
        <end position="478"/>
    </location>
</feature>
<keyword evidence="3" id="KW-0813">Transport</keyword>
<feature type="transmembrane region" description="Helical" evidence="8">
    <location>
        <begin position="938"/>
        <end position="962"/>
    </location>
</feature>
<dbReference type="PRINTS" id="PR00702">
    <property type="entry name" value="ACRIFLAVINRP"/>
</dbReference>
<dbReference type="SUPFAM" id="SSF82714">
    <property type="entry name" value="Multidrug efflux transporter AcrB TolC docking domain, DN and DC subdomains"/>
    <property type="match status" value="2"/>
</dbReference>
<feature type="transmembrane region" description="Helical" evidence="8">
    <location>
        <begin position="335"/>
        <end position="354"/>
    </location>
</feature>
<dbReference type="NCBIfam" id="TIGR00914">
    <property type="entry name" value="2A0601"/>
    <property type="match status" value="1"/>
</dbReference>
<dbReference type="Pfam" id="PF00873">
    <property type="entry name" value="ACR_tran"/>
    <property type="match status" value="1"/>
</dbReference>
<dbReference type="SUPFAM" id="SSF82693">
    <property type="entry name" value="Multidrug efflux transporter AcrB pore domain, PN1, PN2, PC1 and PC2 subdomains"/>
    <property type="match status" value="2"/>
</dbReference>
<dbReference type="RefSeq" id="WP_407338797.1">
    <property type="nucleotide sequence ID" value="NZ_CP136862.1"/>
</dbReference>
<evidence type="ECO:0000256" key="5">
    <source>
        <dbReference type="ARBA" id="ARBA00022692"/>
    </source>
</evidence>
<sequence length="1059" mass="113913">MNGLIAFALRRRILVVVLLFGVLVAGGASFANLNIEAYPDPVPPLVDVVTQWPGQSAEEIERYVTIPLEVQLAGIQHVTVVRTSSLFGLSDVKVQFTYDFTYEEAEQKVLNRLSQLSPLPGNIQPTISPASPTGEIYRYRLKGPPGFSLTDLKTLQDWVIERRFRAVPGVIDITGWGGLTKTYDVTIDLARLQAYNLTLAQVLQVLNNSNINVGGQTLNIGPQAAVVRGVGLIRSMDEIRNTVLAQNGNSPVLVSDVATISVGHVPRLGIAGQDHDDDIVEGIVLMRRGAETMPTLRLVEAEVEKMNTSGILPPGVRLVPYYDRTDLIDVTTHTVLHNIVTGIILIFLVQWLFLGNLRSAIIVATTIPFALSFALIVMTMRGESANLLSVGAIDFGLIVDCSVLMVENIFRHLVEWRHGDRSPGPLGWEIDRVGNTLPGLPIRMAVIHAAGNEVGLSILFAVAIIIAAFVPLFGLGGIEGHIFSPMAKTYAYALLGAVIATFTVSPALSALLLPENISENETVVMRVLHAGYGPLLRFAVANRALTLGFGVLLVVLSVLAGRSLRLEFLPKLEEGNLWIRATMPISISLDEGNGYVNRMRVAMMSFPEVVTVVSQHGRPDDGTDTSGFYNAEFYVPLKPPADWPKGVTKEELTQDVVDKLQVEFPGVDFNASQNIQDNVEEAASGVKGENSVKLFGTDLTQMEATANKIKDVLKTVKGVTDLAVLTSLGQPTVTIDIDRHKAARYGLMPGDVNATIQTAIGGQAAGDLYEHGSDRHFPMMVRLAPRYRQDLDAIRNITIGAQGPNGPIQVPLSEVAAIKLTSGAAFIYREGQQRYIPIKFSVRGRDVGSAVLEAQKKVAESVTLPSGSRLEWVGEVENLQDALRRLTILVPVAIGMILLLLYGMFGTVRNTLLAASVIPMAVVGGIFTLVLTGTPFSVSAAIGFVALFGISVMNGVIVLSYFRRVNAFGLERRTAIIQTGTTLLRPVVMTCVAACVGLLPAAVSTAIGSQVQRPLALVVVGGILLAPVLILVILPVMIDVFTPLGANEALGDVAPEPGE</sequence>
<dbReference type="InterPro" id="IPR027463">
    <property type="entry name" value="AcrB_DN_DC_subdom"/>
</dbReference>
<name>A0ABZ0HS21_9HYPH</name>
<keyword evidence="4" id="KW-1003">Cell membrane</keyword>
<dbReference type="Gene3D" id="1.20.1640.10">
    <property type="entry name" value="Multidrug efflux transporter AcrB transmembrane domain"/>
    <property type="match status" value="2"/>
</dbReference>
<feature type="transmembrane region" description="Helical" evidence="8">
    <location>
        <begin position="1015"/>
        <end position="1038"/>
    </location>
</feature>
<evidence type="ECO:0000256" key="7">
    <source>
        <dbReference type="ARBA" id="ARBA00023136"/>
    </source>
</evidence>
<gene>
    <name evidence="9" type="ORF">RZS28_16380</name>
</gene>
<accession>A0ABZ0HS21</accession>
<dbReference type="SUPFAM" id="SSF82866">
    <property type="entry name" value="Multidrug efflux transporter AcrB transmembrane domain"/>
    <property type="match status" value="2"/>
</dbReference>
<reference evidence="9 10" key="1">
    <citation type="submission" date="2023-10" db="EMBL/GenBank/DDBJ databases">
        <title>Novel methanotroph of the genus Methylocapsa from a subarctic wetland.</title>
        <authorList>
            <person name="Belova S.E."/>
            <person name="Oshkin I.Y."/>
            <person name="Miroshnikov K."/>
            <person name="Dedysh S.N."/>
        </authorList>
    </citation>
    <scope>NUCLEOTIDE SEQUENCE [LARGE SCALE GENOMIC DNA]</scope>
    <source>
        <strain evidence="9 10">RX1</strain>
    </source>
</reference>
<keyword evidence="5 8" id="KW-0812">Transmembrane</keyword>
<protein>
    <submittedName>
        <fullName evidence="9">CusA/CzcA family heavy metal efflux RND transporter</fullName>
    </submittedName>
</protein>
<comment type="similarity">
    <text evidence="2">Belongs to the resistance-nodulation-cell division (RND) (TC 2.A.6) family.</text>
</comment>
<evidence type="ECO:0000256" key="4">
    <source>
        <dbReference type="ARBA" id="ARBA00022475"/>
    </source>
</evidence>
<evidence type="ECO:0000313" key="10">
    <source>
        <dbReference type="Proteomes" id="UP001626536"/>
    </source>
</evidence>